<feature type="compositionally biased region" description="Polar residues" evidence="1">
    <location>
        <begin position="155"/>
        <end position="166"/>
    </location>
</feature>
<keyword evidence="3" id="KW-1185">Reference proteome</keyword>
<dbReference type="eggNOG" id="ENOG502SX2M">
    <property type="taxonomic scope" value="Eukaryota"/>
</dbReference>
<dbReference type="Gramene" id="EOY21118">
    <property type="protein sequence ID" value="EOY21118"/>
    <property type="gene ID" value="TCM_012463"/>
</dbReference>
<sequence length="174" mass="19561">MNGRTFKDAMIGEGRKVIREDGTKREVSGNLKITEMMVKTSIEDKEGVKELRGGDGDNFGELSRSLKENVANVVNNNENGRNRESMTNPLLNTTNPSIVGDLVTVTPYINAQSFVIKEELEKLFDKKNKSLNFLEFDLKLPYLAKVAVKSYPKDYTSSNSNNSTARQMMLRNMS</sequence>
<proteinExistence type="predicted"/>
<dbReference type="EMBL" id="CM001881">
    <property type="protein sequence ID" value="EOY21118.1"/>
    <property type="molecule type" value="Genomic_DNA"/>
</dbReference>
<dbReference type="AlphaFoldDB" id="A0A061FVL0"/>
<dbReference type="HOGENOM" id="CLU_1542803_0_0_1"/>
<accession>A0A061FVL0</accession>
<evidence type="ECO:0000256" key="1">
    <source>
        <dbReference type="SAM" id="MobiDB-lite"/>
    </source>
</evidence>
<gene>
    <name evidence="2" type="ORF">TCM_012463</name>
</gene>
<reference evidence="2 3" key="1">
    <citation type="journal article" date="2013" name="Genome Biol.">
        <title>The genome sequence of the most widely cultivated cacao type and its use to identify candidate genes regulating pod color.</title>
        <authorList>
            <person name="Motamayor J.C."/>
            <person name="Mockaitis K."/>
            <person name="Schmutz J."/>
            <person name="Haiminen N."/>
            <person name="Iii D.L."/>
            <person name="Cornejo O."/>
            <person name="Findley S.D."/>
            <person name="Zheng P."/>
            <person name="Utro F."/>
            <person name="Royaert S."/>
            <person name="Saski C."/>
            <person name="Jenkins J."/>
            <person name="Podicheti R."/>
            <person name="Zhao M."/>
            <person name="Scheffler B.E."/>
            <person name="Stack J.C."/>
            <person name="Feltus F.A."/>
            <person name="Mustiga G.M."/>
            <person name="Amores F."/>
            <person name="Phillips W."/>
            <person name="Marelli J.P."/>
            <person name="May G.D."/>
            <person name="Shapiro H."/>
            <person name="Ma J."/>
            <person name="Bustamante C.D."/>
            <person name="Schnell R.J."/>
            <person name="Main D."/>
            <person name="Gilbert D."/>
            <person name="Parida L."/>
            <person name="Kuhn D.N."/>
        </authorList>
    </citation>
    <scope>NUCLEOTIDE SEQUENCE [LARGE SCALE GENOMIC DNA]</scope>
    <source>
        <strain evidence="3">cv. Matina 1-6</strain>
    </source>
</reference>
<name>A0A061FVL0_THECC</name>
<dbReference type="InParanoid" id="A0A061FVL0"/>
<dbReference type="Proteomes" id="UP000026915">
    <property type="component" value="Chromosome 3"/>
</dbReference>
<feature type="region of interest" description="Disordered" evidence="1">
    <location>
        <begin position="153"/>
        <end position="174"/>
    </location>
</feature>
<evidence type="ECO:0000313" key="2">
    <source>
        <dbReference type="EMBL" id="EOY21118.1"/>
    </source>
</evidence>
<organism evidence="2 3">
    <name type="scientific">Theobroma cacao</name>
    <name type="common">Cacao</name>
    <name type="synonym">Cocoa</name>
    <dbReference type="NCBI Taxonomy" id="3641"/>
    <lineage>
        <taxon>Eukaryota</taxon>
        <taxon>Viridiplantae</taxon>
        <taxon>Streptophyta</taxon>
        <taxon>Embryophyta</taxon>
        <taxon>Tracheophyta</taxon>
        <taxon>Spermatophyta</taxon>
        <taxon>Magnoliopsida</taxon>
        <taxon>eudicotyledons</taxon>
        <taxon>Gunneridae</taxon>
        <taxon>Pentapetalae</taxon>
        <taxon>rosids</taxon>
        <taxon>malvids</taxon>
        <taxon>Malvales</taxon>
        <taxon>Malvaceae</taxon>
        <taxon>Byttnerioideae</taxon>
        <taxon>Theobroma</taxon>
    </lineage>
</organism>
<protein>
    <submittedName>
        <fullName evidence="2">H0502G05.11 protein</fullName>
    </submittedName>
</protein>
<evidence type="ECO:0000313" key="3">
    <source>
        <dbReference type="Proteomes" id="UP000026915"/>
    </source>
</evidence>